<organism evidence="1">
    <name type="scientific">viral metagenome</name>
    <dbReference type="NCBI Taxonomy" id="1070528"/>
    <lineage>
        <taxon>unclassified sequences</taxon>
        <taxon>metagenomes</taxon>
        <taxon>organismal metagenomes</taxon>
    </lineage>
</organism>
<proteinExistence type="predicted"/>
<dbReference type="EMBL" id="MN739920">
    <property type="protein sequence ID" value="QHT77670.1"/>
    <property type="molecule type" value="Genomic_DNA"/>
</dbReference>
<protein>
    <submittedName>
        <fullName evidence="1">Uncharacterized protein</fullName>
    </submittedName>
</protein>
<name>A0A6C0HBA7_9ZZZZ</name>
<reference evidence="1" key="1">
    <citation type="journal article" date="2020" name="Nature">
        <title>Giant virus diversity and host interactions through global metagenomics.</title>
        <authorList>
            <person name="Schulz F."/>
            <person name="Roux S."/>
            <person name="Paez-Espino D."/>
            <person name="Jungbluth S."/>
            <person name="Walsh D.A."/>
            <person name="Denef V.J."/>
            <person name="McMahon K.D."/>
            <person name="Konstantinidis K.T."/>
            <person name="Eloe-Fadrosh E.A."/>
            <person name="Kyrpides N.C."/>
            <person name="Woyke T."/>
        </authorList>
    </citation>
    <scope>NUCLEOTIDE SEQUENCE</scope>
    <source>
        <strain evidence="1">GVMAG-M-3300023179-90</strain>
    </source>
</reference>
<dbReference type="AlphaFoldDB" id="A0A6C0HBA7"/>
<evidence type="ECO:0000313" key="1">
    <source>
        <dbReference type="EMBL" id="QHT77670.1"/>
    </source>
</evidence>
<accession>A0A6C0HBA7</accession>
<sequence>MNSMRLNKILGGVYLSWCLLGFYRGTQEYDFEIEMDTNVFDTKMARYNKDIEIYRKDKIKYKDIMLYEPTLPIKPTKFYITRMMYGLYGTSFYAIPFTGPVCAAKELYRIEINLRNIDNEKKTRFDNTVYSVW</sequence>